<dbReference type="GO" id="GO:0033863">
    <property type="term" value="F:ribose 1,5-bisphosphate phosphokinase activity"/>
    <property type="evidence" value="ECO:0007669"/>
    <property type="project" value="UniProtKB-UniRule"/>
</dbReference>
<dbReference type="Proteomes" id="UP000509367">
    <property type="component" value="Chromosome"/>
</dbReference>
<keyword evidence="3 6" id="KW-0808">Transferase</keyword>
<protein>
    <recommendedName>
        <fullName evidence="6">Ribose 1,5-bisphosphate phosphokinase PhnN</fullName>
        <ecNumber evidence="6">2.7.4.23</ecNumber>
    </recommendedName>
    <alternativeName>
        <fullName evidence="6">Ribose 1,5-bisphosphokinase</fullName>
    </alternativeName>
</protein>
<comment type="catalytic activity">
    <reaction evidence="1 6">
        <text>alpha-D-ribose 1,5-bisphosphate + ATP = 5-phospho-alpha-D-ribose 1-diphosphate + ADP</text>
        <dbReference type="Rhea" id="RHEA:20109"/>
        <dbReference type="ChEBI" id="CHEBI:30616"/>
        <dbReference type="ChEBI" id="CHEBI:58017"/>
        <dbReference type="ChEBI" id="CHEBI:68688"/>
        <dbReference type="ChEBI" id="CHEBI:456216"/>
        <dbReference type="EC" id="2.7.4.23"/>
    </reaction>
</comment>
<evidence type="ECO:0000313" key="7">
    <source>
        <dbReference type="EMBL" id="QKV17540.1"/>
    </source>
</evidence>
<dbReference type="GO" id="GO:0006015">
    <property type="term" value="P:5-phosphoribose 1-diphosphate biosynthetic process"/>
    <property type="evidence" value="ECO:0007669"/>
    <property type="project" value="UniProtKB-UniRule"/>
</dbReference>
<dbReference type="GO" id="GO:0019634">
    <property type="term" value="P:organic phosphonate metabolic process"/>
    <property type="evidence" value="ECO:0007669"/>
    <property type="project" value="UniProtKB-UniRule"/>
</dbReference>
<reference evidence="7 8" key="1">
    <citation type="submission" date="2020-06" db="EMBL/GenBank/DDBJ databases">
        <title>Oricola thermophila sp. nov. isolated from a tidal sediments.</title>
        <authorList>
            <person name="Kwon K.K."/>
            <person name="Yang S.-H."/>
            <person name="Park M.-J."/>
        </authorList>
    </citation>
    <scope>NUCLEOTIDE SEQUENCE [LARGE SCALE GENOMIC DNA]</scope>
    <source>
        <strain evidence="7 8">MEBiC13590</strain>
    </source>
</reference>
<evidence type="ECO:0000256" key="3">
    <source>
        <dbReference type="ARBA" id="ARBA00022679"/>
    </source>
</evidence>
<comment type="function">
    <text evidence="6">Catalyzes the phosphorylation of ribose 1,5-bisphosphate to 5-phospho-D-ribosyl alpha-1-diphosphate (PRPP).</text>
</comment>
<keyword evidence="8" id="KW-1185">Reference proteome</keyword>
<evidence type="ECO:0000256" key="2">
    <source>
        <dbReference type="ARBA" id="ARBA00005069"/>
    </source>
</evidence>
<dbReference type="InterPro" id="IPR012699">
    <property type="entry name" value="PhnN"/>
</dbReference>
<proteinExistence type="inferred from homology"/>
<feature type="binding site" evidence="6">
    <location>
        <begin position="15"/>
        <end position="22"/>
    </location>
    <ligand>
        <name>ATP</name>
        <dbReference type="ChEBI" id="CHEBI:30616"/>
    </ligand>
</feature>
<evidence type="ECO:0000256" key="6">
    <source>
        <dbReference type="HAMAP-Rule" id="MF_00836"/>
    </source>
</evidence>
<dbReference type="UniPathway" id="UPA00087">
    <property type="reaction ID" value="UER00175"/>
</dbReference>
<keyword evidence="5 6" id="KW-0067">ATP-binding</keyword>
<evidence type="ECO:0000256" key="4">
    <source>
        <dbReference type="ARBA" id="ARBA00022741"/>
    </source>
</evidence>
<keyword evidence="7" id="KW-0418">Kinase</keyword>
<keyword evidence="4 6" id="KW-0547">Nucleotide-binding</keyword>
<dbReference type="HAMAP" id="MF_00836">
    <property type="entry name" value="PhnN"/>
    <property type="match status" value="1"/>
</dbReference>
<dbReference type="GO" id="GO:0005524">
    <property type="term" value="F:ATP binding"/>
    <property type="evidence" value="ECO:0007669"/>
    <property type="project" value="UniProtKB-KW"/>
</dbReference>
<comment type="pathway">
    <text evidence="2 6">Metabolic intermediate biosynthesis; 5-phospho-alpha-D-ribose 1-diphosphate biosynthesis; 5-phospho-alpha-D-ribose 1-diphosphate from D-ribose 5-phosphate (route II): step 3/3.</text>
</comment>
<gene>
    <name evidence="6 7" type="primary">phnN</name>
    <name evidence="7" type="ORF">HTY61_03160</name>
</gene>
<dbReference type="EMBL" id="CP054836">
    <property type="protein sequence ID" value="QKV17540.1"/>
    <property type="molecule type" value="Genomic_DNA"/>
</dbReference>
<dbReference type="NCBIfam" id="TIGR02322">
    <property type="entry name" value="phosphon_PhnN"/>
    <property type="match status" value="1"/>
</dbReference>
<dbReference type="RefSeq" id="WP_175275437.1">
    <property type="nucleotide sequence ID" value="NZ_CP054836.1"/>
</dbReference>
<dbReference type="AlphaFoldDB" id="A0A6N1V9D6"/>
<dbReference type="SUPFAM" id="SSF52540">
    <property type="entry name" value="P-loop containing nucleoside triphosphate hydrolases"/>
    <property type="match status" value="1"/>
</dbReference>
<dbReference type="InterPro" id="IPR027417">
    <property type="entry name" value="P-loop_NTPase"/>
</dbReference>
<accession>A0A6N1V9D6</accession>
<dbReference type="EC" id="2.7.4.23" evidence="6"/>
<organism evidence="7 8">
    <name type="scientific">Oricola thermophila</name>
    <dbReference type="NCBI Taxonomy" id="2742145"/>
    <lineage>
        <taxon>Bacteria</taxon>
        <taxon>Pseudomonadati</taxon>
        <taxon>Pseudomonadota</taxon>
        <taxon>Alphaproteobacteria</taxon>
        <taxon>Hyphomicrobiales</taxon>
        <taxon>Ahrensiaceae</taxon>
        <taxon>Oricola</taxon>
    </lineage>
</organism>
<name>A0A6N1V9D6_9HYPH</name>
<dbReference type="Gene3D" id="3.40.50.300">
    <property type="entry name" value="P-loop containing nucleotide triphosphate hydrolases"/>
    <property type="match status" value="1"/>
</dbReference>
<dbReference type="KEGG" id="orm:HTY61_03160"/>
<evidence type="ECO:0000256" key="5">
    <source>
        <dbReference type="ARBA" id="ARBA00022840"/>
    </source>
</evidence>
<sequence>MAMPGEQGCFIAVVGPSGSGKDTIINWLRPRLAADARVMFVRRAVTRDADGATEDHDSLDRETFDREEEAGRYAVCWNAHGLRYGLPAAALRHVERGGIAIGNGSRRALREIELVFGNLLVVSLKVDRDVLARRLAGRGRETTEEIARRLARSELALPVACRVVEIDNSGPVDRAGEAFLALIENEFGLGTVRPA</sequence>
<evidence type="ECO:0000313" key="8">
    <source>
        <dbReference type="Proteomes" id="UP000509367"/>
    </source>
</evidence>
<comment type="similarity">
    <text evidence="6">Belongs to the ribose 1,5-bisphosphokinase family.</text>
</comment>
<evidence type="ECO:0000256" key="1">
    <source>
        <dbReference type="ARBA" id="ARBA00000373"/>
    </source>
</evidence>